<evidence type="ECO:0000313" key="2">
    <source>
        <dbReference type="Proteomes" id="UP001211872"/>
    </source>
</evidence>
<sequence>MPAWMPQASFQQQDKCFACICFAKPKVRVHVDGGPACNRGVMQLTQQPVRVRPKTIPQLASKASRGMESKNEY</sequence>
<proteinExistence type="predicted"/>
<gene>
    <name evidence="1" type="ORF">O9Z63_14485</name>
</gene>
<dbReference type="RefSeq" id="WP_270125967.1">
    <property type="nucleotide sequence ID" value="NZ_CP115396.1"/>
</dbReference>
<evidence type="ECO:0000313" key="1">
    <source>
        <dbReference type="EMBL" id="WBO83583.1"/>
    </source>
</evidence>
<keyword evidence="2" id="KW-1185">Reference proteome</keyword>
<organism evidence="1 2">
    <name type="scientific">Hymenobacter yonginensis</name>
    <dbReference type="NCBI Taxonomy" id="748197"/>
    <lineage>
        <taxon>Bacteria</taxon>
        <taxon>Pseudomonadati</taxon>
        <taxon>Bacteroidota</taxon>
        <taxon>Cytophagia</taxon>
        <taxon>Cytophagales</taxon>
        <taxon>Hymenobacteraceae</taxon>
        <taxon>Hymenobacter</taxon>
    </lineage>
</organism>
<accession>A0ABY7PJX6</accession>
<dbReference type="EMBL" id="CP115396">
    <property type="protein sequence ID" value="WBO83583.1"/>
    <property type="molecule type" value="Genomic_DNA"/>
</dbReference>
<dbReference type="Proteomes" id="UP001211872">
    <property type="component" value="Chromosome"/>
</dbReference>
<name>A0ABY7PJX6_9BACT</name>
<reference evidence="1 2" key="1">
    <citation type="journal article" date="2011" name="Int. J. Syst. Evol. Microbiol.">
        <title>Hymenobacter yonginensis sp. nov., isolated from a mesotrophic artificial lake.</title>
        <authorList>
            <person name="Joung Y."/>
            <person name="Cho S.H."/>
            <person name="Kim H."/>
            <person name="Kim S.B."/>
            <person name="Joh K."/>
        </authorList>
    </citation>
    <scope>NUCLEOTIDE SEQUENCE [LARGE SCALE GENOMIC DNA]</scope>
    <source>
        <strain evidence="1 2">KCTC 22745</strain>
    </source>
</reference>
<protein>
    <submittedName>
        <fullName evidence="1">Uncharacterized protein</fullName>
    </submittedName>
</protein>